<protein>
    <submittedName>
        <fullName evidence="1">Aspartyl protease-domain-containing protein</fullName>
    </submittedName>
</protein>
<evidence type="ECO:0000313" key="2">
    <source>
        <dbReference type="Proteomes" id="UP001433508"/>
    </source>
</evidence>
<evidence type="ECO:0000313" key="1">
    <source>
        <dbReference type="EMBL" id="KAK9238505.1"/>
    </source>
</evidence>
<sequence>MHLLVTLETSEEIYTLEVTPSMTLADLRAVIEADTNVQTDHQVLFYKAAILDGEERELGTFGMEEYDMILLRVQTPAPVQTAPVQASPVQNDMTAEQNAIMNDVEKVRLQMLGDQALCDLVRQTYPELAAAVNDPPRFRELLTKIEESRLNAEEIKRQELKRLNDDPYNEESQRKILELIQQEAVMENLNAALEHNPESFGRVTMLYVPVEVNGHKIKAFVDSGAQATIMSPSCAEACHVMFLLDRNFQGVARGVGTAKILGRIHSAPLKIGNAFLPCSFTVMEGKDVDLLLGLDSDVETTSSDH</sequence>
<name>A0ACC3T4L4_LIPKO</name>
<accession>A0ACC3T4L4</accession>
<organism evidence="1 2">
    <name type="scientific">Lipomyces kononenkoae</name>
    <name type="common">Yeast</name>
    <dbReference type="NCBI Taxonomy" id="34357"/>
    <lineage>
        <taxon>Eukaryota</taxon>
        <taxon>Fungi</taxon>
        <taxon>Dikarya</taxon>
        <taxon>Ascomycota</taxon>
        <taxon>Saccharomycotina</taxon>
        <taxon>Lipomycetes</taxon>
        <taxon>Lipomycetales</taxon>
        <taxon>Lipomycetaceae</taxon>
        <taxon>Lipomyces</taxon>
    </lineage>
</organism>
<comment type="caution">
    <text evidence="1">The sequence shown here is derived from an EMBL/GenBank/DDBJ whole genome shotgun (WGS) entry which is preliminary data.</text>
</comment>
<keyword evidence="2" id="KW-1185">Reference proteome</keyword>
<keyword evidence="1" id="KW-0645">Protease</keyword>
<gene>
    <name evidence="1" type="ORF">V1525DRAFT_103565</name>
</gene>
<dbReference type="Proteomes" id="UP001433508">
    <property type="component" value="Unassembled WGS sequence"/>
</dbReference>
<keyword evidence="1" id="KW-0378">Hydrolase</keyword>
<dbReference type="EMBL" id="MU971355">
    <property type="protein sequence ID" value="KAK9238505.1"/>
    <property type="molecule type" value="Genomic_DNA"/>
</dbReference>
<reference evidence="2" key="1">
    <citation type="journal article" date="2024" name="Front. Bioeng. Biotechnol.">
        <title>Genome-scale model development and genomic sequencing of the oleaginous clade Lipomyces.</title>
        <authorList>
            <person name="Czajka J.J."/>
            <person name="Han Y."/>
            <person name="Kim J."/>
            <person name="Mondo S.J."/>
            <person name="Hofstad B.A."/>
            <person name="Robles A."/>
            <person name="Haridas S."/>
            <person name="Riley R."/>
            <person name="LaButti K."/>
            <person name="Pangilinan J."/>
            <person name="Andreopoulos W."/>
            <person name="Lipzen A."/>
            <person name="Yan J."/>
            <person name="Wang M."/>
            <person name="Ng V."/>
            <person name="Grigoriev I.V."/>
            <person name="Spatafora J.W."/>
            <person name="Magnuson J.K."/>
            <person name="Baker S.E."/>
            <person name="Pomraning K.R."/>
        </authorList>
    </citation>
    <scope>NUCLEOTIDE SEQUENCE [LARGE SCALE GENOMIC DNA]</scope>
    <source>
        <strain evidence="2">CBS 7786</strain>
    </source>
</reference>
<proteinExistence type="predicted"/>